<protein>
    <recommendedName>
        <fullName evidence="2">Aldoketomutase</fullName>
    </recommendedName>
    <alternativeName>
        <fullName evidence="1">Ketone-aldehyde mutase</fullName>
    </alternativeName>
    <alternativeName>
        <fullName evidence="3">Methylglyoxalase</fullName>
    </alternativeName>
    <alternativeName>
        <fullName evidence="4">S-D-lactoylglutathione methylglyoxal lyase</fullName>
    </alternativeName>
</protein>
<dbReference type="PANTHER" id="PTHR46036">
    <property type="entry name" value="LACTOYLGLUTATHIONE LYASE"/>
    <property type="match status" value="1"/>
</dbReference>
<dbReference type="InterPro" id="IPR037523">
    <property type="entry name" value="VOC_core"/>
</dbReference>
<feature type="domain" description="VOC" evidence="6">
    <location>
        <begin position="144"/>
        <end position="256"/>
    </location>
</feature>
<evidence type="ECO:0000313" key="7">
    <source>
        <dbReference type="EMBL" id="PCI75380.1"/>
    </source>
</evidence>
<dbReference type="Gene3D" id="3.10.180.10">
    <property type="entry name" value="2,3-Dihydroxybiphenyl 1,2-Dioxygenase, domain 1"/>
    <property type="match status" value="2"/>
</dbReference>
<proteinExistence type="predicted"/>
<organism evidence="7 8">
    <name type="scientific">SAR86 cluster bacterium</name>
    <dbReference type="NCBI Taxonomy" id="2030880"/>
    <lineage>
        <taxon>Bacteria</taxon>
        <taxon>Pseudomonadati</taxon>
        <taxon>Pseudomonadota</taxon>
        <taxon>Gammaproteobacteria</taxon>
        <taxon>SAR86 cluster</taxon>
    </lineage>
</organism>
<keyword evidence="5" id="KW-0732">Signal</keyword>
<dbReference type="EMBL" id="NVUL01000076">
    <property type="protein sequence ID" value="PCI75380.1"/>
    <property type="molecule type" value="Genomic_DNA"/>
</dbReference>
<evidence type="ECO:0000256" key="5">
    <source>
        <dbReference type="SAM" id="SignalP"/>
    </source>
</evidence>
<evidence type="ECO:0000256" key="3">
    <source>
        <dbReference type="ARBA" id="ARBA00032460"/>
    </source>
</evidence>
<evidence type="ECO:0000256" key="1">
    <source>
        <dbReference type="ARBA" id="ARBA00030291"/>
    </source>
</evidence>
<dbReference type="InterPro" id="IPR004360">
    <property type="entry name" value="Glyas_Fos-R_dOase_dom"/>
</dbReference>
<evidence type="ECO:0000256" key="2">
    <source>
        <dbReference type="ARBA" id="ARBA00030892"/>
    </source>
</evidence>
<dbReference type="GO" id="GO:0005737">
    <property type="term" value="C:cytoplasm"/>
    <property type="evidence" value="ECO:0007669"/>
    <property type="project" value="TreeGrafter"/>
</dbReference>
<feature type="signal peptide" evidence="5">
    <location>
        <begin position="1"/>
        <end position="20"/>
    </location>
</feature>
<dbReference type="CDD" id="cd06587">
    <property type="entry name" value="VOC"/>
    <property type="match status" value="1"/>
</dbReference>
<evidence type="ECO:0000256" key="4">
    <source>
        <dbReference type="ARBA" id="ARBA00033298"/>
    </source>
</evidence>
<dbReference type="PANTHER" id="PTHR46036:SF5">
    <property type="entry name" value="LACTOYLGLUTATHIONE LYASE"/>
    <property type="match status" value="1"/>
</dbReference>
<gene>
    <name evidence="7" type="ORF">COB20_13020</name>
</gene>
<dbReference type="InterPro" id="IPR029068">
    <property type="entry name" value="Glyas_Bleomycin-R_OHBP_Dase"/>
</dbReference>
<dbReference type="GO" id="GO:0019243">
    <property type="term" value="P:methylglyoxal catabolic process to D-lactate via S-lactoyl-glutathione"/>
    <property type="evidence" value="ECO:0007669"/>
    <property type="project" value="TreeGrafter"/>
</dbReference>
<accession>A0A2A4WYJ5</accession>
<evidence type="ECO:0000259" key="6">
    <source>
        <dbReference type="PROSITE" id="PS51819"/>
    </source>
</evidence>
<feature type="domain" description="VOC" evidence="6">
    <location>
        <begin position="22"/>
        <end position="139"/>
    </location>
</feature>
<comment type="caution">
    <text evidence="7">The sequence shown here is derived from an EMBL/GenBank/DDBJ whole genome shotgun (WGS) entry which is preliminary data.</text>
</comment>
<dbReference type="Proteomes" id="UP000218767">
    <property type="component" value="Unassembled WGS sequence"/>
</dbReference>
<name>A0A2A4WYJ5_9GAMM</name>
<sequence>MKKYSLLTALFLFVSVKSFAAPYDHIHLAATSSQEAVNWYVKHFGGEAARFLRSTNTDYPIDRVMYGDIAVIFFERDPGEGSVGSGVDHFGFSMSNVADVVASVVADGGKQLGDLVEFGGMQIGFVEDPWGTKIEIIDDAELRGMHHLHLSSPDPEGTLEWYSENFGGEREQWKGALPALNYGDILLLVSQASGEVAPTQGRSFDHLGWKYTDLTAAETELKSNGVEFSMDPREFRTIRIAFAEGPDGVRIELVEP</sequence>
<dbReference type="PROSITE" id="PS51819">
    <property type="entry name" value="VOC"/>
    <property type="match status" value="2"/>
</dbReference>
<dbReference type="AlphaFoldDB" id="A0A2A4WYJ5"/>
<feature type="chain" id="PRO_5013105369" description="Aldoketomutase" evidence="5">
    <location>
        <begin position="21"/>
        <end position="256"/>
    </location>
</feature>
<dbReference type="Pfam" id="PF00903">
    <property type="entry name" value="Glyoxalase"/>
    <property type="match status" value="2"/>
</dbReference>
<dbReference type="GO" id="GO:0004462">
    <property type="term" value="F:lactoylglutathione lyase activity"/>
    <property type="evidence" value="ECO:0007669"/>
    <property type="project" value="TreeGrafter"/>
</dbReference>
<dbReference type="SUPFAM" id="SSF54593">
    <property type="entry name" value="Glyoxalase/Bleomycin resistance protein/Dihydroxybiphenyl dioxygenase"/>
    <property type="match status" value="2"/>
</dbReference>
<evidence type="ECO:0000313" key="8">
    <source>
        <dbReference type="Proteomes" id="UP000218767"/>
    </source>
</evidence>
<reference evidence="8" key="1">
    <citation type="submission" date="2017-08" db="EMBL/GenBank/DDBJ databases">
        <title>A dynamic microbial community with high functional redundancy inhabits the cold, oxic subseafloor aquifer.</title>
        <authorList>
            <person name="Tully B.J."/>
            <person name="Wheat C.G."/>
            <person name="Glazer B.T."/>
            <person name="Huber J.A."/>
        </authorList>
    </citation>
    <scope>NUCLEOTIDE SEQUENCE [LARGE SCALE GENOMIC DNA]</scope>
</reference>